<dbReference type="CDD" id="cd06170">
    <property type="entry name" value="LuxR_C_like"/>
    <property type="match status" value="1"/>
</dbReference>
<reference evidence="5 6" key="1">
    <citation type="submission" date="2019-05" db="EMBL/GenBank/DDBJ databases">
        <authorList>
            <person name="Chen C."/>
        </authorList>
    </citation>
    <scope>NUCLEOTIDE SEQUENCE [LARGE SCALE GENOMIC DNA]</scope>
    <source>
        <strain evidence="5 6">HB172198</strain>
    </source>
</reference>
<organism evidence="5 6">
    <name type="scientific">Paenibacillus algicola</name>
    <dbReference type="NCBI Taxonomy" id="2565926"/>
    <lineage>
        <taxon>Bacteria</taxon>
        <taxon>Bacillati</taxon>
        <taxon>Bacillota</taxon>
        <taxon>Bacilli</taxon>
        <taxon>Bacillales</taxon>
        <taxon>Paenibacillaceae</taxon>
        <taxon>Paenibacillus</taxon>
    </lineage>
</organism>
<accession>A0A4P8XPH3</accession>
<keyword evidence="6" id="KW-1185">Reference proteome</keyword>
<dbReference type="InterPro" id="IPR036388">
    <property type="entry name" value="WH-like_DNA-bd_sf"/>
</dbReference>
<dbReference type="InterPro" id="IPR041664">
    <property type="entry name" value="AAA_16"/>
</dbReference>
<evidence type="ECO:0000313" key="5">
    <source>
        <dbReference type="EMBL" id="QCT04837.1"/>
    </source>
</evidence>
<protein>
    <submittedName>
        <fullName evidence="5">Protein kinase</fullName>
    </submittedName>
</protein>
<keyword evidence="1" id="KW-0805">Transcription regulation</keyword>
<dbReference type="Pfam" id="PF13191">
    <property type="entry name" value="AAA_16"/>
    <property type="match status" value="1"/>
</dbReference>
<evidence type="ECO:0000259" key="3">
    <source>
        <dbReference type="PROSITE" id="PS50011"/>
    </source>
</evidence>
<dbReference type="InterPro" id="IPR053159">
    <property type="entry name" value="Hybrid_Histidine_Kinase"/>
</dbReference>
<dbReference type="PROSITE" id="PS00622">
    <property type="entry name" value="HTH_LUXR_1"/>
    <property type="match status" value="1"/>
</dbReference>
<dbReference type="GO" id="GO:0005524">
    <property type="term" value="F:ATP binding"/>
    <property type="evidence" value="ECO:0007669"/>
    <property type="project" value="InterPro"/>
</dbReference>
<dbReference type="PANTHER" id="PTHR43642">
    <property type="entry name" value="HYBRID SIGNAL TRANSDUCTION HISTIDINE KINASE G"/>
    <property type="match status" value="1"/>
</dbReference>
<dbReference type="EMBL" id="CP040396">
    <property type="protein sequence ID" value="QCT04837.1"/>
    <property type="molecule type" value="Genomic_DNA"/>
</dbReference>
<dbReference type="InterPro" id="IPR003018">
    <property type="entry name" value="GAF"/>
</dbReference>
<dbReference type="InterPro" id="IPR011990">
    <property type="entry name" value="TPR-like_helical_dom_sf"/>
</dbReference>
<dbReference type="Gene3D" id="3.40.50.300">
    <property type="entry name" value="P-loop containing nucleotide triphosphate hydrolases"/>
    <property type="match status" value="1"/>
</dbReference>
<dbReference type="InterPro" id="IPR016032">
    <property type="entry name" value="Sig_transdc_resp-reg_C-effctor"/>
</dbReference>
<evidence type="ECO:0000259" key="4">
    <source>
        <dbReference type="PROSITE" id="PS50043"/>
    </source>
</evidence>
<evidence type="ECO:0000256" key="1">
    <source>
        <dbReference type="ARBA" id="ARBA00023015"/>
    </source>
</evidence>
<dbReference type="PROSITE" id="PS50043">
    <property type="entry name" value="HTH_LUXR_2"/>
    <property type="match status" value="1"/>
</dbReference>
<dbReference type="SUPFAM" id="SSF55781">
    <property type="entry name" value="GAF domain-like"/>
    <property type="match status" value="1"/>
</dbReference>
<dbReference type="InterPro" id="IPR011009">
    <property type="entry name" value="Kinase-like_dom_sf"/>
</dbReference>
<dbReference type="Pfam" id="PF00069">
    <property type="entry name" value="Pkinase"/>
    <property type="match status" value="1"/>
</dbReference>
<dbReference type="SUPFAM" id="SSF52540">
    <property type="entry name" value="P-loop containing nucleoside triphosphate hydrolases"/>
    <property type="match status" value="1"/>
</dbReference>
<dbReference type="GO" id="GO:0045892">
    <property type="term" value="P:negative regulation of DNA-templated transcription"/>
    <property type="evidence" value="ECO:0007669"/>
    <property type="project" value="UniProtKB-ARBA"/>
</dbReference>
<dbReference type="KEGG" id="palo:E6C60_4132"/>
<dbReference type="Pfam" id="PF00196">
    <property type="entry name" value="GerE"/>
    <property type="match status" value="1"/>
</dbReference>
<dbReference type="Proteomes" id="UP000300879">
    <property type="component" value="Chromosome"/>
</dbReference>
<dbReference type="InterPro" id="IPR000792">
    <property type="entry name" value="Tscrpt_reg_LuxR_C"/>
</dbReference>
<evidence type="ECO:0000256" key="2">
    <source>
        <dbReference type="ARBA" id="ARBA00023163"/>
    </source>
</evidence>
<sequence length="1460" mass="164072">MNEIVDMTLRDFMDQHVKVMEPTLFFSMALQMADLIHERHQWSAGPCGIDPEQIGLQRDLSEAKLYWLNSPPEISERRYAYMSPEQTGRMFRQPDHRSDLYGLGVLFYEWLTGETPFQAATMHEWTHAHMAMLPVPVVSRQRQVPKMLNDLVMKLLAKSPEERYQSARGLQDDLRICADAWVTEGTIASFSLGALDDRSVLRLPSKLYGRDSEWQAWQKIYGRSIRGAKELLLIGGHTGSGKSALLRAFQNDASQQGGYSASGKCEPLLESKPYAPFIAAVTKLIRQRMAAGEAQREPWRRRLLDAVGKSGSVLVQVIPELSWLLGKHQPLEPLSPLEATNRFRSLFGKVIQAFADEKHPLVLGLDDLQWADSGTLHLLSELWQHSSLKHVVIIGTYREHEVSQGHKLQELLLKTSEADAAGVSVMNVHGLTYHEVLHYLSDLLQEEGDALQPFADVLYRQTAGNPLYIHKMVETCHEKQWLWFHADEMCWRWDLQAMTEMAGYGQVADLIRSRVQDLPAPTHKVLRVAGCLGASFELDKLALVTKDSLEQLIQALSPAVSEGWLMPEPGRMRFLHDQVQMAAYELNPEELKAQAHLDIGRSLRESLHAEGDEERLFEVVHHMNLGREHIAEQAEAEQLAVLNLRSGIAAKAAAAYGQALELLTAGVQLAEAGGLAEPDWLYVQLLLERSECLYFCGQWKQAEEDLHQLLLHTEAVEVRARIYTIMIMMYAFHRSLEKAADTALHAMQEFGFSIPSSTSRASILLEVARTQLALTHKRMELSTLPSQNDAAHQALSDIVMVSSTVIYVVNPELAVVMFAKYVRRSLQQGLGDAFAIALGSYAIALAFGLRNDKQALHLAETAWHYAEQSDSLLLKGKIRLITALVKQHAQAEQIAPLFQQAVQLSLECGDLVSAGHAMSCHVMVCDGELKHLDRLVHAYEEQYGQVLDQITLRVLYISKRYVELLQHGIEGQALQFRIPYMAEEKLHPGAEVGRQEKGNWFYYYTCRLEVAFIYSRYPEAVTLAEKAGRFKREIMVTIHQKYSFYHALALMAEAAPLSRLQPDQRTTLRRLMNRMRAWSKSSPDTTLVKYEIMQAEYARVSRKNEKALRLYDLAIEHARQAGDAREAAIAAELAACLCRRMGDLTSEAAYLQKACEAYAAWGALGKVRLLQASHPALTVQASGEAEQGEAPDLQPSLKLALASAALHSANLGRELDLELLRQMAGLSHHDHSERRLPEKFLQLALHTTGAERGVVLLCESGRMTVEARLELNGGGHGCEIQDCYASSVVQFVQQTKEPVVVSDARSSIFAKDDYIVQQKPRSMLCMAIRDANHQEGILYLENNLTAGAFTNERVDMLELVFSRMVYGELKQLGRLERDVQKPQAMKAQTSEPAVLVDPLTRREMEIVQLLAEGLSNKQVAASLHITEGTVKSHVNRIYGKLQVNRRVQAIQKARELQLIE</sequence>
<dbReference type="Pfam" id="PF01590">
    <property type="entry name" value="GAF"/>
    <property type="match status" value="1"/>
</dbReference>
<evidence type="ECO:0000313" key="6">
    <source>
        <dbReference type="Proteomes" id="UP000300879"/>
    </source>
</evidence>
<dbReference type="SUPFAM" id="SSF48452">
    <property type="entry name" value="TPR-like"/>
    <property type="match status" value="1"/>
</dbReference>
<feature type="domain" description="HTH luxR-type" evidence="4">
    <location>
        <begin position="1392"/>
        <end position="1457"/>
    </location>
</feature>
<dbReference type="Gene3D" id="3.30.450.40">
    <property type="match status" value="1"/>
</dbReference>
<dbReference type="InterPro" id="IPR029016">
    <property type="entry name" value="GAF-like_dom_sf"/>
</dbReference>
<dbReference type="GO" id="GO:0003677">
    <property type="term" value="F:DNA binding"/>
    <property type="evidence" value="ECO:0007669"/>
    <property type="project" value="InterPro"/>
</dbReference>
<dbReference type="PANTHER" id="PTHR43642:SF1">
    <property type="entry name" value="HYBRID SIGNAL TRANSDUCTION HISTIDINE KINASE G"/>
    <property type="match status" value="1"/>
</dbReference>
<feature type="domain" description="Protein kinase" evidence="3">
    <location>
        <begin position="1"/>
        <end position="182"/>
    </location>
</feature>
<gene>
    <name evidence="5" type="ORF">E6C60_4132</name>
</gene>
<name>A0A4P8XPH3_9BACL</name>
<dbReference type="SUPFAM" id="SSF46894">
    <property type="entry name" value="C-terminal effector domain of the bipartite response regulators"/>
    <property type="match status" value="1"/>
</dbReference>
<dbReference type="InterPro" id="IPR027417">
    <property type="entry name" value="P-loop_NTPase"/>
</dbReference>
<dbReference type="InterPro" id="IPR000719">
    <property type="entry name" value="Prot_kinase_dom"/>
</dbReference>
<keyword evidence="2" id="KW-0804">Transcription</keyword>
<keyword evidence="5" id="KW-0418">Kinase</keyword>
<dbReference type="PROSITE" id="PS50011">
    <property type="entry name" value="PROTEIN_KINASE_DOM"/>
    <property type="match status" value="1"/>
</dbReference>
<dbReference type="OrthoDB" id="9801841at2"/>
<keyword evidence="5" id="KW-0808">Transferase</keyword>
<dbReference type="Gene3D" id="1.10.10.10">
    <property type="entry name" value="Winged helix-like DNA-binding domain superfamily/Winged helix DNA-binding domain"/>
    <property type="match status" value="1"/>
</dbReference>
<dbReference type="PRINTS" id="PR00038">
    <property type="entry name" value="HTHLUXR"/>
</dbReference>
<dbReference type="RefSeq" id="WP_138227480.1">
    <property type="nucleotide sequence ID" value="NZ_CP040396.1"/>
</dbReference>
<proteinExistence type="predicted"/>
<dbReference type="Gene3D" id="1.10.510.10">
    <property type="entry name" value="Transferase(Phosphotransferase) domain 1"/>
    <property type="match status" value="1"/>
</dbReference>
<dbReference type="SUPFAM" id="SSF56112">
    <property type="entry name" value="Protein kinase-like (PK-like)"/>
    <property type="match status" value="1"/>
</dbReference>
<dbReference type="GO" id="GO:0004672">
    <property type="term" value="F:protein kinase activity"/>
    <property type="evidence" value="ECO:0007669"/>
    <property type="project" value="InterPro"/>
</dbReference>
<dbReference type="SMART" id="SM00421">
    <property type="entry name" value="HTH_LUXR"/>
    <property type="match status" value="1"/>
</dbReference>